<organism evidence="1 2">
    <name type="scientific">Autumnicola musiva</name>
    <dbReference type="NCBI Taxonomy" id="3075589"/>
    <lineage>
        <taxon>Bacteria</taxon>
        <taxon>Pseudomonadati</taxon>
        <taxon>Bacteroidota</taxon>
        <taxon>Flavobacteriia</taxon>
        <taxon>Flavobacteriales</taxon>
        <taxon>Flavobacteriaceae</taxon>
        <taxon>Autumnicola</taxon>
    </lineage>
</organism>
<evidence type="ECO:0000313" key="1">
    <source>
        <dbReference type="EMBL" id="MDT0676480.1"/>
    </source>
</evidence>
<protein>
    <submittedName>
        <fullName evidence="1">Uncharacterized protein</fullName>
    </submittedName>
</protein>
<evidence type="ECO:0000313" key="2">
    <source>
        <dbReference type="Proteomes" id="UP001262582"/>
    </source>
</evidence>
<dbReference type="RefSeq" id="WP_311502824.1">
    <property type="nucleotide sequence ID" value="NZ_JAVRHK010000004.1"/>
</dbReference>
<dbReference type="EMBL" id="JAVRHK010000004">
    <property type="protein sequence ID" value="MDT0676480.1"/>
    <property type="molecule type" value="Genomic_DNA"/>
</dbReference>
<proteinExistence type="predicted"/>
<comment type="caution">
    <text evidence="1">The sequence shown here is derived from an EMBL/GenBank/DDBJ whole genome shotgun (WGS) entry which is preliminary data.</text>
</comment>
<keyword evidence="2" id="KW-1185">Reference proteome</keyword>
<gene>
    <name evidence="1" type="ORF">RM539_07785</name>
</gene>
<dbReference type="Proteomes" id="UP001262582">
    <property type="component" value="Unassembled WGS sequence"/>
</dbReference>
<name>A0ABU3D4M2_9FLAO</name>
<reference evidence="1 2" key="1">
    <citation type="submission" date="2023-09" db="EMBL/GenBank/DDBJ databases">
        <authorList>
            <person name="Rey-Velasco X."/>
        </authorList>
    </citation>
    <scope>NUCLEOTIDE SEQUENCE [LARGE SCALE GENOMIC DNA]</scope>
    <source>
        <strain evidence="1 2">F117</strain>
    </source>
</reference>
<sequence length="76" mass="9098">MTLYESKLLPEQEQYRKLFNEGDFITHRFESKARFALYALDKFCVEVEYNPKNNRIVNMVSFICGEKLDLYSDGKY</sequence>
<accession>A0ABU3D4M2</accession>